<dbReference type="Pfam" id="PF01643">
    <property type="entry name" value="Acyl-ACP_TE"/>
    <property type="match status" value="1"/>
</dbReference>
<comment type="function">
    <text evidence="11">Plays an essential role in chain termination during de novo fatty acid synthesis.</text>
</comment>
<dbReference type="Gene3D" id="3.10.129.10">
    <property type="entry name" value="Hotdog Thioesterase"/>
    <property type="match status" value="1"/>
</dbReference>
<accession>A0A1J0AJ11</accession>
<dbReference type="Pfam" id="PF20791">
    <property type="entry name" value="Acyl-ACP_TE_C"/>
    <property type="match status" value="1"/>
</dbReference>
<feature type="compositionally biased region" description="Basic residues" evidence="12">
    <location>
        <begin position="26"/>
        <end position="36"/>
    </location>
</feature>
<dbReference type="InterPro" id="IPR045023">
    <property type="entry name" value="FATA/B"/>
</dbReference>
<dbReference type="EC" id="3.1.2.-" evidence="11"/>
<keyword evidence="3 11" id="KW-0444">Lipid biosynthesis</keyword>
<keyword evidence="6 11" id="KW-0378">Hydrolase</keyword>
<dbReference type="PANTHER" id="PTHR31727">
    <property type="entry name" value="OLEOYL-ACYL CARRIER PROTEIN THIOESTERASE 1, CHLOROPLASTIC"/>
    <property type="match status" value="1"/>
</dbReference>
<keyword evidence="7 11" id="KW-0276">Fatty acid metabolism</keyword>
<feature type="domain" description="Acyl-ACP thioesterase-like C-terminal" evidence="14">
    <location>
        <begin position="269"/>
        <end position="344"/>
    </location>
</feature>
<dbReference type="EMBL" id="KX815261">
    <property type="protein sequence ID" value="APB54283.1"/>
    <property type="molecule type" value="mRNA"/>
</dbReference>
<reference evidence="15" key="2">
    <citation type="journal article" date="2017" name="J. Biotechnol.">
        <title>Expression of the heterologous Dunaliella tertiolecta fatty acyl-ACP thioesterase leads to increased lipid production in Chlamydomonas reinhardtii.</title>
        <authorList>
            <person name="Tan K.W."/>
            <person name="Lee Y.K."/>
        </authorList>
    </citation>
    <scope>NUCLEOTIDE SEQUENCE</scope>
</reference>
<proteinExistence type="evidence at transcript level"/>
<evidence type="ECO:0000256" key="3">
    <source>
        <dbReference type="ARBA" id="ARBA00022516"/>
    </source>
</evidence>
<sequence length="391" mass="43940">MQQVTWSAGCGTSPGLSSVQQGFPRQRIRTSRRQGRRPLPSLCPTLSYEEPSVEFVCRASQQAAAVQQDEGQQQEGNGRGTTQELVSIVQFHPLQPAQFSEDRLSFSEQHRIRGYEVDANQRTTIVTIADLLQEIAGNHAVGMWGRTDTGFANLPSVKDLIFVMSRLQIKMHQYPRWGDMVTVETYFSADGRLAARRDWRIRNALTGEEYGSATSTWVTINAATRKLTRLPEDLRNFFLRLSPQQPRHAIHPEETKKKLPDIDEQKQQYEGPKQIARRSDVDMNGHINNVTYLAWALETMPNDIYESHRVCEVEIDFKAECQAGNIIESLCHPLGLESSTSAASSSNGSSNGNGTNAADTLPTFLHSLRRCDDSGCYELVRCRTKWRPVGV</sequence>
<evidence type="ECO:0000256" key="10">
    <source>
        <dbReference type="ARBA" id="ARBA00023160"/>
    </source>
</evidence>
<evidence type="ECO:0000256" key="6">
    <source>
        <dbReference type="ARBA" id="ARBA00022801"/>
    </source>
</evidence>
<evidence type="ECO:0000259" key="14">
    <source>
        <dbReference type="Pfam" id="PF20791"/>
    </source>
</evidence>
<name>A0A1J0AJ11_DUNTE</name>
<organism evidence="15">
    <name type="scientific">Dunaliella tertiolecta</name>
    <name type="common">Green alga</name>
    <dbReference type="NCBI Taxonomy" id="3047"/>
    <lineage>
        <taxon>Eukaryota</taxon>
        <taxon>Viridiplantae</taxon>
        <taxon>Chlorophyta</taxon>
        <taxon>core chlorophytes</taxon>
        <taxon>Chlorophyceae</taxon>
        <taxon>CS clade</taxon>
        <taxon>Chlamydomonadales</taxon>
        <taxon>Dunaliellaceae</taxon>
        <taxon>Dunaliella</taxon>
    </lineage>
</organism>
<reference evidence="15" key="1">
    <citation type="submission" date="2016-09" db="EMBL/GenBank/DDBJ databases">
        <authorList>
            <person name="Capua I."/>
            <person name="De Benedictis P."/>
            <person name="Joannis T."/>
            <person name="Lombin L.H."/>
            <person name="Cattoli G."/>
        </authorList>
    </citation>
    <scope>NUCLEOTIDE SEQUENCE</scope>
</reference>
<dbReference type="PANTHER" id="PTHR31727:SF6">
    <property type="entry name" value="OLEOYL-ACYL CARRIER PROTEIN THIOESTERASE 1, CHLOROPLASTIC"/>
    <property type="match status" value="1"/>
</dbReference>
<dbReference type="SUPFAM" id="SSF54637">
    <property type="entry name" value="Thioesterase/thiol ester dehydrase-isomerase"/>
    <property type="match status" value="2"/>
</dbReference>
<evidence type="ECO:0000313" key="15">
    <source>
        <dbReference type="EMBL" id="APB54283.1"/>
    </source>
</evidence>
<dbReference type="InterPro" id="IPR002864">
    <property type="entry name" value="Acyl-ACP_thioesterase_NHD"/>
</dbReference>
<keyword evidence="5 11" id="KW-0934">Plastid</keyword>
<keyword evidence="9 11" id="KW-0443">Lipid metabolism</keyword>
<keyword evidence="8" id="KW-0809">Transit peptide</keyword>
<keyword evidence="4 11" id="KW-0150">Chloroplast</keyword>
<evidence type="ECO:0000256" key="7">
    <source>
        <dbReference type="ARBA" id="ARBA00022832"/>
    </source>
</evidence>
<evidence type="ECO:0000256" key="2">
    <source>
        <dbReference type="ARBA" id="ARBA00006500"/>
    </source>
</evidence>
<dbReference type="AlphaFoldDB" id="A0A1J0AJ11"/>
<protein>
    <recommendedName>
        <fullName evidence="11">Acyl-[acyl-carrier-protein] hydrolase</fullName>
        <ecNumber evidence="11">3.1.2.-</ecNumber>
    </recommendedName>
</protein>
<evidence type="ECO:0000256" key="12">
    <source>
        <dbReference type="SAM" id="MobiDB-lite"/>
    </source>
</evidence>
<comment type="subcellular location">
    <subcellularLocation>
        <location evidence="1 11">Plastid</location>
        <location evidence="1 11">Chloroplast</location>
    </subcellularLocation>
</comment>
<evidence type="ECO:0000256" key="11">
    <source>
        <dbReference type="RuleBase" id="RU363096"/>
    </source>
</evidence>
<evidence type="ECO:0000259" key="13">
    <source>
        <dbReference type="Pfam" id="PF01643"/>
    </source>
</evidence>
<feature type="domain" description="Acyl-ACP thioesterase N-terminal hotdog" evidence="13">
    <location>
        <begin position="105"/>
        <end position="236"/>
    </location>
</feature>
<dbReference type="GO" id="GO:0009507">
    <property type="term" value="C:chloroplast"/>
    <property type="evidence" value="ECO:0007669"/>
    <property type="project" value="UniProtKB-SubCell"/>
</dbReference>
<evidence type="ECO:0000256" key="5">
    <source>
        <dbReference type="ARBA" id="ARBA00022640"/>
    </source>
</evidence>
<evidence type="ECO:0000256" key="8">
    <source>
        <dbReference type="ARBA" id="ARBA00022946"/>
    </source>
</evidence>
<dbReference type="GO" id="GO:0016297">
    <property type="term" value="F:fatty acyl-[ACP] hydrolase activity"/>
    <property type="evidence" value="ECO:0007669"/>
    <property type="project" value="InterPro"/>
</dbReference>
<dbReference type="CDD" id="cd00586">
    <property type="entry name" value="4HBT"/>
    <property type="match status" value="1"/>
</dbReference>
<feature type="region of interest" description="Disordered" evidence="12">
    <location>
        <begin position="1"/>
        <end position="41"/>
    </location>
</feature>
<dbReference type="InterPro" id="IPR049427">
    <property type="entry name" value="Acyl-ACP_TE_C"/>
</dbReference>
<comment type="similarity">
    <text evidence="2 11">Belongs to the acyl-ACP thioesterase family.</text>
</comment>
<feature type="compositionally biased region" description="Polar residues" evidence="12">
    <location>
        <begin position="14"/>
        <end position="23"/>
    </location>
</feature>
<evidence type="ECO:0000256" key="9">
    <source>
        <dbReference type="ARBA" id="ARBA00023098"/>
    </source>
</evidence>
<dbReference type="BRENDA" id="3.1.2.14">
    <property type="organism ID" value="2024"/>
</dbReference>
<evidence type="ECO:0000256" key="4">
    <source>
        <dbReference type="ARBA" id="ARBA00022528"/>
    </source>
</evidence>
<dbReference type="GO" id="GO:0000036">
    <property type="term" value="F:acyl carrier activity"/>
    <property type="evidence" value="ECO:0007669"/>
    <property type="project" value="TreeGrafter"/>
</dbReference>
<keyword evidence="10 11" id="KW-0275">Fatty acid biosynthesis</keyword>
<evidence type="ECO:0000256" key="1">
    <source>
        <dbReference type="ARBA" id="ARBA00004229"/>
    </source>
</evidence>
<dbReference type="InterPro" id="IPR029069">
    <property type="entry name" value="HotDog_dom_sf"/>
</dbReference>